<dbReference type="InterPro" id="IPR039329">
    <property type="entry name" value="SIAE"/>
</dbReference>
<dbReference type="Gene3D" id="2.60.40.10">
    <property type="entry name" value="Immunoglobulins"/>
    <property type="match status" value="1"/>
</dbReference>
<name>A0A178IL40_9BACT</name>
<dbReference type="GO" id="GO:0005975">
    <property type="term" value="P:carbohydrate metabolic process"/>
    <property type="evidence" value="ECO:0007669"/>
    <property type="project" value="TreeGrafter"/>
</dbReference>
<comment type="caution">
    <text evidence="3">The sequence shown here is derived from an EMBL/GenBank/DDBJ whole genome shotgun (WGS) entry which is preliminary data.</text>
</comment>
<dbReference type="GO" id="GO:0001681">
    <property type="term" value="F:sialate O-acetylesterase activity"/>
    <property type="evidence" value="ECO:0007669"/>
    <property type="project" value="InterPro"/>
</dbReference>
<dbReference type="InterPro" id="IPR036514">
    <property type="entry name" value="SGNH_hydro_sf"/>
</dbReference>
<feature type="domain" description="Sialate O-acetylesterase" evidence="2">
    <location>
        <begin position="279"/>
        <end position="392"/>
    </location>
</feature>
<protein>
    <recommendedName>
        <fullName evidence="2">Sialate O-acetylesterase domain-containing protein</fullName>
    </recommendedName>
</protein>
<dbReference type="AlphaFoldDB" id="A0A178IL40"/>
<reference evidence="3 4" key="1">
    <citation type="submission" date="2016-01" db="EMBL/GenBank/DDBJ databases">
        <title>High potential of lignocellulose degradation of a new Verrucomicrobia species.</title>
        <authorList>
            <person name="Wang Y."/>
            <person name="Shi Y."/>
            <person name="Qiu Z."/>
            <person name="Liu S."/>
            <person name="Yang H."/>
        </authorList>
    </citation>
    <scope>NUCLEOTIDE SEQUENCE [LARGE SCALE GENOMIC DNA]</scope>
    <source>
        <strain evidence="3 4">TSB47</strain>
    </source>
</reference>
<dbReference type="STRING" id="1184151.AW736_07365"/>
<dbReference type="PANTHER" id="PTHR22901:SF0">
    <property type="entry name" value="SIALATE O-ACETYLESTERASE"/>
    <property type="match status" value="1"/>
</dbReference>
<accession>A0A178IL40</accession>
<dbReference type="EMBL" id="LRRQ01000054">
    <property type="protein sequence ID" value="OAM90602.1"/>
    <property type="molecule type" value="Genomic_DNA"/>
</dbReference>
<keyword evidence="1" id="KW-0378">Hydrolase</keyword>
<evidence type="ECO:0000256" key="1">
    <source>
        <dbReference type="ARBA" id="ARBA00022801"/>
    </source>
</evidence>
<feature type="domain" description="Sialate O-acetylesterase" evidence="2">
    <location>
        <begin position="103"/>
        <end position="206"/>
    </location>
</feature>
<dbReference type="Proteomes" id="UP000078486">
    <property type="component" value="Unassembled WGS sequence"/>
</dbReference>
<dbReference type="PANTHER" id="PTHR22901">
    <property type="entry name" value="SIALATE O-ACETYLESTERASE"/>
    <property type="match status" value="1"/>
</dbReference>
<evidence type="ECO:0000313" key="3">
    <source>
        <dbReference type="EMBL" id="OAM90602.1"/>
    </source>
</evidence>
<organism evidence="3 4">
    <name type="scientific">Termitidicoccus mucosus</name>
    <dbReference type="NCBI Taxonomy" id="1184151"/>
    <lineage>
        <taxon>Bacteria</taxon>
        <taxon>Pseudomonadati</taxon>
        <taxon>Verrucomicrobiota</taxon>
        <taxon>Opitutia</taxon>
        <taxon>Opitutales</taxon>
        <taxon>Opitutaceae</taxon>
        <taxon>Termitidicoccus</taxon>
    </lineage>
</organism>
<sequence>MSCAAACIFPPAAPAAPIPARVFSDHMVLQRDMRAPVWGWAAPGETVTVSFKGQTVSATADSGGRWRVDLAPLPASAEPAQMRITGDRDTGGGGVVISDIVVGDVWLCSGQSNMEWQVSRSDNAAAEIAAADFPLIRHFEVSREPVTMEPKKTYDKWMVCSPATAGDFTGIGYYFARDIFRRHNVPVGLVNSSWGGTGIETWMSEHAILADRSFRITFYKWIEEITAYPERLAAYDRALANWKSDAAKAGAAGKKFAKQPPRPPESLYGQNKPARLFSAMIAPVIPCALKGAVWYQGEHNAGRPDGYGALLSAMLRDWRARWGQGDFPFVIMQLPNYKSGDASSIKWARLREEQERVAKTEPNTELVVMIDLGNPDDVHPTNKLEAGLRLARTVRARVYGEPIEHMGPAFARAEAEGAGMRVHFSHADGLHAKGGGPAPGFEIAGADREFVWAPARIEGATVYISSPKVAKPVAVRYAWRNAPETDLYNKAGLPAAPFRTDDW</sequence>
<dbReference type="Pfam" id="PF03629">
    <property type="entry name" value="SASA"/>
    <property type="match status" value="2"/>
</dbReference>
<dbReference type="InterPro" id="IPR005181">
    <property type="entry name" value="SASA"/>
</dbReference>
<dbReference type="InterPro" id="IPR013783">
    <property type="entry name" value="Ig-like_fold"/>
</dbReference>
<keyword evidence="4" id="KW-1185">Reference proteome</keyword>
<gene>
    <name evidence="3" type="ORF">AW736_07365</name>
</gene>
<evidence type="ECO:0000313" key="4">
    <source>
        <dbReference type="Proteomes" id="UP000078486"/>
    </source>
</evidence>
<dbReference type="Gene3D" id="3.40.50.1110">
    <property type="entry name" value="SGNH hydrolase"/>
    <property type="match status" value="1"/>
</dbReference>
<proteinExistence type="predicted"/>
<dbReference type="SUPFAM" id="SSF52266">
    <property type="entry name" value="SGNH hydrolase"/>
    <property type="match status" value="1"/>
</dbReference>
<evidence type="ECO:0000259" key="2">
    <source>
        <dbReference type="Pfam" id="PF03629"/>
    </source>
</evidence>